<comment type="caution">
    <text evidence="2">The sequence shown here is derived from an EMBL/GenBank/DDBJ whole genome shotgun (WGS) entry which is preliminary data.</text>
</comment>
<dbReference type="AlphaFoldDB" id="A0A6A0BEI5"/>
<accession>A0A6A0BEI5</accession>
<proteinExistence type="predicted"/>
<protein>
    <submittedName>
        <fullName evidence="2">Uncharacterized protein</fullName>
    </submittedName>
</protein>
<dbReference type="Proteomes" id="UP000480303">
    <property type="component" value="Unassembled WGS sequence"/>
</dbReference>
<keyword evidence="3" id="KW-1185">Reference proteome</keyword>
<organism evidence="2 3">
    <name type="scientific">Pseudolactococcus hodotermopsidis</name>
    <dbReference type="NCBI Taxonomy" id="2709157"/>
    <lineage>
        <taxon>Bacteria</taxon>
        <taxon>Bacillati</taxon>
        <taxon>Bacillota</taxon>
        <taxon>Bacilli</taxon>
        <taxon>Lactobacillales</taxon>
        <taxon>Streptococcaceae</taxon>
        <taxon>Pseudolactococcus</taxon>
    </lineage>
</organism>
<dbReference type="RefSeq" id="WP_191088466.1">
    <property type="nucleotide sequence ID" value="NZ_BLLI01000058.1"/>
</dbReference>
<evidence type="ECO:0000313" key="3">
    <source>
        <dbReference type="Proteomes" id="UP000480303"/>
    </source>
</evidence>
<feature type="region of interest" description="Disordered" evidence="1">
    <location>
        <begin position="317"/>
        <end position="353"/>
    </location>
</feature>
<sequence length="353" mass="39333">MDDVYDDIEMMTHQISSMKQVKMTDSSTYQGMIKINDELTFKMINNLFKKNPSALVGKIMGNKKFFDYVITVLDQLPKGVQDIILEIFVAKENWDEFPKKSALKLLNNPKFALYIDKLPLEFQGQIYEKLVILSSKGWDVLAPIGYISDILSKSSTGAKFIEVGKVSLKLFKELEAVSEFLKKNKLLMEGFSYGADALRVIANAYNEYINPNSPAYGDISKALYGGFNLFLIEAGPLEGAQYGGPVGAAAGIANTMIQGNVTIWPDKIFGFDLPGKEIKTPGIGTEEVKRKWLDELYEQYGKHNAITTDKNYRVGVQSESGSSNFNPETEYKPNTNVGVGNPNQSLYTNWGGK</sequence>
<gene>
    <name evidence="2" type="ORF">Hs30E_16640</name>
</gene>
<evidence type="ECO:0000256" key="1">
    <source>
        <dbReference type="SAM" id="MobiDB-lite"/>
    </source>
</evidence>
<dbReference type="EMBL" id="BLLI01000058">
    <property type="protein sequence ID" value="GFH43113.1"/>
    <property type="molecule type" value="Genomic_DNA"/>
</dbReference>
<name>A0A6A0BEI5_9LACT</name>
<evidence type="ECO:0000313" key="2">
    <source>
        <dbReference type="EMBL" id="GFH43113.1"/>
    </source>
</evidence>
<reference evidence="2 3" key="1">
    <citation type="submission" date="2020-02" db="EMBL/GenBank/DDBJ databases">
        <title>Draft genome sequence of Lactococcus sp. Hs30E4-3.</title>
        <authorList>
            <person name="Noda S."/>
            <person name="Yuki M."/>
            <person name="Ohkuma M."/>
        </authorList>
    </citation>
    <scope>NUCLEOTIDE SEQUENCE [LARGE SCALE GENOMIC DNA]</scope>
    <source>
        <strain evidence="2 3">Hs30E4-3</strain>
    </source>
</reference>